<dbReference type="EMBL" id="LCNE01000011">
    <property type="protein sequence ID" value="KKU48760.1"/>
    <property type="molecule type" value="Genomic_DNA"/>
</dbReference>
<proteinExistence type="predicted"/>
<name>A0A0G1TTQ9_UNCKA</name>
<evidence type="ECO:0000313" key="1">
    <source>
        <dbReference type="EMBL" id="KKU48760.1"/>
    </source>
</evidence>
<protein>
    <submittedName>
        <fullName evidence="1">Uncharacterized protein</fullName>
    </submittedName>
</protein>
<dbReference type="Proteomes" id="UP000033946">
    <property type="component" value="Unassembled WGS sequence"/>
</dbReference>
<reference evidence="1 2" key="1">
    <citation type="journal article" date="2015" name="Nature">
        <title>rRNA introns, odd ribosomes, and small enigmatic genomes across a large radiation of phyla.</title>
        <authorList>
            <person name="Brown C.T."/>
            <person name="Hug L.A."/>
            <person name="Thomas B.C."/>
            <person name="Sharon I."/>
            <person name="Castelle C.J."/>
            <person name="Singh A."/>
            <person name="Wilkins M.J."/>
            <person name="Williams K.H."/>
            <person name="Banfield J.F."/>
        </authorList>
    </citation>
    <scope>NUCLEOTIDE SEQUENCE [LARGE SCALE GENOMIC DNA]</scope>
</reference>
<sequence>MYFGFWDKGLLKKAHLEPSFLCDKLDVVIKPLNWVESGLTRTWVLSSVGRAVVLYTTGPWFEPRSTHHLKLAQLGLFFL</sequence>
<comment type="caution">
    <text evidence="1">The sequence shown here is derived from an EMBL/GenBank/DDBJ whole genome shotgun (WGS) entry which is preliminary data.</text>
</comment>
<organism evidence="1 2">
    <name type="scientific">candidate division WWE3 bacterium GW2011_GWA2_46_9</name>
    <dbReference type="NCBI Taxonomy" id="1619111"/>
    <lineage>
        <taxon>Bacteria</taxon>
        <taxon>Katanobacteria</taxon>
    </lineage>
</organism>
<gene>
    <name evidence="1" type="ORF">UX69_C0011G0010</name>
</gene>
<accession>A0A0G1TTQ9</accession>
<dbReference type="AlphaFoldDB" id="A0A0G1TTQ9"/>
<evidence type="ECO:0000313" key="2">
    <source>
        <dbReference type="Proteomes" id="UP000033946"/>
    </source>
</evidence>